<dbReference type="AlphaFoldDB" id="A0A1E5WK68"/>
<keyword evidence="5 8" id="KW-0812">Transmembrane</keyword>
<dbReference type="OrthoDB" id="18170at2759"/>
<evidence type="ECO:0000256" key="6">
    <source>
        <dbReference type="ARBA" id="ARBA00022989"/>
    </source>
</evidence>
<comment type="subcellular location">
    <subcellularLocation>
        <location evidence="2">Membrane</location>
        <topology evidence="2">Multi-pass membrane protein</topology>
    </subcellularLocation>
</comment>
<keyword evidence="10" id="KW-1185">Reference proteome</keyword>
<dbReference type="GO" id="GO:0006744">
    <property type="term" value="P:ubiquinone biosynthetic process"/>
    <property type="evidence" value="ECO:0007669"/>
    <property type="project" value="TreeGrafter"/>
</dbReference>
<gene>
    <name evidence="9" type="ORF">BAE44_0001187</name>
</gene>
<proteinExistence type="inferred from homology"/>
<evidence type="ECO:0000256" key="7">
    <source>
        <dbReference type="ARBA" id="ARBA00023136"/>
    </source>
</evidence>
<organism evidence="9 10">
    <name type="scientific">Dichanthelium oligosanthes</name>
    <dbReference type="NCBI Taxonomy" id="888268"/>
    <lineage>
        <taxon>Eukaryota</taxon>
        <taxon>Viridiplantae</taxon>
        <taxon>Streptophyta</taxon>
        <taxon>Embryophyta</taxon>
        <taxon>Tracheophyta</taxon>
        <taxon>Spermatophyta</taxon>
        <taxon>Magnoliopsida</taxon>
        <taxon>Liliopsida</taxon>
        <taxon>Poales</taxon>
        <taxon>Poaceae</taxon>
        <taxon>PACMAD clade</taxon>
        <taxon>Panicoideae</taxon>
        <taxon>Panicodae</taxon>
        <taxon>Paniceae</taxon>
        <taxon>Dichantheliinae</taxon>
        <taxon>Dichanthelium</taxon>
    </lineage>
</organism>
<keyword evidence="6 8" id="KW-1133">Transmembrane helix</keyword>
<evidence type="ECO:0000256" key="8">
    <source>
        <dbReference type="SAM" id="Phobius"/>
    </source>
</evidence>
<name>A0A1E5WK68_9POAL</name>
<evidence type="ECO:0000313" key="9">
    <source>
        <dbReference type="EMBL" id="OEL37792.1"/>
    </source>
</evidence>
<sequence length="147" mass="15899">MKRVTYWPQAYLGLAINCGVVLGWAAIKESLDTAVIIPLYTGATSICWALVYDIIYAHQDKEDDIKVGVKSTALLFGDMTKCISALGTACISSLALSAYNADLDCMVLLSFPDSSSCTISMAYVCGLIKPLRLQQEVCALALNIMLF</sequence>
<dbReference type="InterPro" id="IPR000537">
    <property type="entry name" value="UbiA_prenyltransferase"/>
</dbReference>
<dbReference type="Pfam" id="PF01040">
    <property type="entry name" value="UbiA"/>
    <property type="match status" value="1"/>
</dbReference>
<dbReference type="Gene3D" id="1.20.120.1780">
    <property type="entry name" value="UbiA prenyltransferase"/>
    <property type="match status" value="1"/>
</dbReference>
<dbReference type="PANTHER" id="PTHR11048">
    <property type="entry name" value="PRENYLTRANSFERASES"/>
    <property type="match status" value="1"/>
</dbReference>
<dbReference type="InterPro" id="IPR044878">
    <property type="entry name" value="UbiA_sf"/>
</dbReference>
<dbReference type="Proteomes" id="UP000095767">
    <property type="component" value="Unassembled WGS sequence"/>
</dbReference>
<dbReference type="Gene3D" id="1.10.357.140">
    <property type="entry name" value="UbiA prenyltransferase"/>
    <property type="match status" value="1"/>
</dbReference>
<evidence type="ECO:0000256" key="2">
    <source>
        <dbReference type="ARBA" id="ARBA00004141"/>
    </source>
</evidence>
<comment type="caution">
    <text evidence="9">The sequence shown here is derived from an EMBL/GenBank/DDBJ whole genome shotgun (WGS) entry which is preliminary data.</text>
</comment>
<comment type="similarity">
    <text evidence="3">Belongs to the UbiA prenyltransferase family.</text>
</comment>
<accession>A0A1E5WK68</accession>
<dbReference type="GO" id="GO:0005743">
    <property type="term" value="C:mitochondrial inner membrane"/>
    <property type="evidence" value="ECO:0007669"/>
    <property type="project" value="TreeGrafter"/>
</dbReference>
<evidence type="ECO:0000256" key="5">
    <source>
        <dbReference type="ARBA" id="ARBA00022692"/>
    </source>
</evidence>
<keyword evidence="4 9" id="KW-0808">Transferase</keyword>
<comment type="cofactor">
    <cofactor evidence="1">
        <name>Mg(2+)</name>
        <dbReference type="ChEBI" id="CHEBI:18420"/>
    </cofactor>
</comment>
<dbReference type="InterPro" id="IPR039653">
    <property type="entry name" value="Prenyltransferase"/>
</dbReference>
<evidence type="ECO:0000256" key="1">
    <source>
        <dbReference type="ARBA" id="ARBA00001946"/>
    </source>
</evidence>
<dbReference type="EMBL" id="LWDX02004201">
    <property type="protein sequence ID" value="OEL37792.1"/>
    <property type="molecule type" value="Genomic_DNA"/>
</dbReference>
<dbReference type="PANTHER" id="PTHR11048:SF28">
    <property type="entry name" value="4-HYDROXYBENZOATE POLYPRENYLTRANSFERASE, MITOCHONDRIAL"/>
    <property type="match status" value="1"/>
</dbReference>
<protein>
    <submittedName>
        <fullName evidence="9">4-hydroxybenzoate polyprenyltransferase, mitochondrial</fullName>
    </submittedName>
</protein>
<feature type="transmembrane region" description="Helical" evidence="8">
    <location>
        <begin position="7"/>
        <end position="27"/>
    </location>
</feature>
<reference evidence="9 10" key="1">
    <citation type="submission" date="2016-09" db="EMBL/GenBank/DDBJ databases">
        <title>The draft genome of Dichanthelium oligosanthes: A C3 panicoid grass species.</title>
        <authorList>
            <person name="Studer A.J."/>
            <person name="Schnable J.C."/>
            <person name="Brutnell T.P."/>
        </authorList>
    </citation>
    <scope>NUCLEOTIDE SEQUENCE [LARGE SCALE GENOMIC DNA]</scope>
    <source>
        <strain evidence="10">cv. Kellogg 1175</strain>
        <tissue evidence="9">Leaf</tissue>
    </source>
</reference>
<evidence type="ECO:0000313" key="10">
    <source>
        <dbReference type="Proteomes" id="UP000095767"/>
    </source>
</evidence>
<evidence type="ECO:0000256" key="4">
    <source>
        <dbReference type="ARBA" id="ARBA00022679"/>
    </source>
</evidence>
<dbReference type="GO" id="GO:0016765">
    <property type="term" value="F:transferase activity, transferring alkyl or aryl (other than methyl) groups"/>
    <property type="evidence" value="ECO:0007669"/>
    <property type="project" value="InterPro"/>
</dbReference>
<keyword evidence="7 8" id="KW-0472">Membrane</keyword>
<feature type="transmembrane region" description="Helical" evidence="8">
    <location>
        <begin position="33"/>
        <end position="56"/>
    </location>
</feature>
<dbReference type="STRING" id="888268.A0A1E5WK68"/>
<evidence type="ECO:0000256" key="3">
    <source>
        <dbReference type="ARBA" id="ARBA00005985"/>
    </source>
</evidence>
<dbReference type="FunFam" id="1.20.120.1780:FF:000001">
    <property type="entry name" value="4-hydroxybenzoate octaprenyltransferase"/>
    <property type="match status" value="1"/>
</dbReference>